<sequence>MMYTLQLAVIFMVEAFSQAVIYDFILLEAPYTFPGNASLCETAEWRKSFPTKATIATYQNQIFWTEEEFTWKENHLLLNSARYTDQGRYVFVCKGDEKTLKLDVLYALNVHVAEMDNITLKCLRRNANDVTWLHNNERVLQYKKDGSINPGKGYEGRVSLEKNCFKTGDISLTITGVRKTDAGIYRCFVDDETTEGYPHTYDLSHVNEKRSSPGNQTDSNFNEAQSLIIYKCLTIVFVIITCILMLVIVIPKLNCQSTSPTATYHVPMSNGVLLSPSQSMVNHPVQESDTTENKPSNTTPF</sequence>
<evidence type="ECO:0000256" key="4">
    <source>
        <dbReference type="ARBA" id="ARBA00022729"/>
    </source>
</evidence>
<keyword evidence="16" id="KW-1185">Reference proteome</keyword>
<dbReference type="SMART" id="SM00408">
    <property type="entry name" value="IGc2"/>
    <property type="match status" value="1"/>
</dbReference>
<keyword evidence="6 12" id="KW-0472">Membrane</keyword>
<evidence type="ECO:0000256" key="12">
    <source>
        <dbReference type="SAM" id="Phobius"/>
    </source>
</evidence>
<dbReference type="PROSITE" id="PS50835">
    <property type="entry name" value="IG_LIKE"/>
    <property type="match status" value="1"/>
</dbReference>
<dbReference type="InterPro" id="IPR007110">
    <property type="entry name" value="Ig-like_dom"/>
</dbReference>
<dbReference type="GO" id="GO:0009897">
    <property type="term" value="C:external side of plasma membrane"/>
    <property type="evidence" value="ECO:0007669"/>
    <property type="project" value="TreeGrafter"/>
</dbReference>
<evidence type="ECO:0000256" key="7">
    <source>
        <dbReference type="ARBA" id="ARBA00023157"/>
    </source>
</evidence>
<dbReference type="GO" id="GO:0006955">
    <property type="term" value="P:immune response"/>
    <property type="evidence" value="ECO:0007669"/>
    <property type="project" value="TreeGrafter"/>
</dbReference>
<evidence type="ECO:0000256" key="10">
    <source>
        <dbReference type="ARBA" id="ARBA00023319"/>
    </source>
</evidence>
<evidence type="ECO:0000256" key="8">
    <source>
        <dbReference type="ARBA" id="ARBA00023170"/>
    </source>
</evidence>
<dbReference type="GO" id="GO:0007166">
    <property type="term" value="P:cell surface receptor signaling pathway"/>
    <property type="evidence" value="ECO:0007669"/>
    <property type="project" value="TreeGrafter"/>
</dbReference>
<dbReference type="AlphaFoldDB" id="A0AAN9H7F7"/>
<comment type="subcellular location">
    <subcellularLocation>
        <location evidence="1">Cell membrane</location>
        <topology evidence="1">Single-pass type I membrane protein</topology>
    </subcellularLocation>
</comment>
<dbReference type="InterPro" id="IPR013783">
    <property type="entry name" value="Ig-like_fold"/>
</dbReference>
<evidence type="ECO:0000256" key="11">
    <source>
        <dbReference type="SAM" id="MobiDB-lite"/>
    </source>
</evidence>
<dbReference type="GO" id="GO:0071222">
    <property type="term" value="P:cellular response to lipopolysaccharide"/>
    <property type="evidence" value="ECO:0007669"/>
    <property type="project" value="TreeGrafter"/>
</dbReference>
<evidence type="ECO:0000256" key="1">
    <source>
        <dbReference type="ARBA" id="ARBA00004251"/>
    </source>
</evidence>
<dbReference type="PANTHER" id="PTHR25466:SF14">
    <property type="entry name" value="BUTYROPHILIN SUBFAMILY 2 MEMBER A2-LIKE-RELATED"/>
    <property type="match status" value="1"/>
</dbReference>
<keyword evidence="5 12" id="KW-1133">Transmembrane helix</keyword>
<keyword evidence="8" id="KW-0675">Receptor</keyword>
<feature type="region of interest" description="Disordered" evidence="11">
    <location>
        <begin position="279"/>
        <end position="301"/>
    </location>
</feature>
<evidence type="ECO:0000313" key="15">
    <source>
        <dbReference type="EMBL" id="KAK7157250.1"/>
    </source>
</evidence>
<evidence type="ECO:0000259" key="14">
    <source>
        <dbReference type="PROSITE" id="PS50835"/>
    </source>
</evidence>
<evidence type="ECO:0000256" key="5">
    <source>
        <dbReference type="ARBA" id="ARBA00022989"/>
    </source>
</evidence>
<dbReference type="InterPro" id="IPR013106">
    <property type="entry name" value="Ig_V-set"/>
</dbReference>
<protein>
    <recommendedName>
        <fullName evidence="14">Ig-like domain-containing protein</fullName>
    </recommendedName>
</protein>
<evidence type="ECO:0000256" key="13">
    <source>
        <dbReference type="SAM" id="SignalP"/>
    </source>
</evidence>
<dbReference type="GO" id="GO:0031295">
    <property type="term" value="P:T cell costimulation"/>
    <property type="evidence" value="ECO:0007669"/>
    <property type="project" value="TreeGrafter"/>
</dbReference>
<feature type="transmembrane region" description="Helical" evidence="12">
    <location>
        <begin position="228"/>
        <end position="250"/>
    </location>
</feature>
<keyword evidence="9" id="KW-0325">Glycoprotein</keyword>
<keyword evidence="2" id="KW-1003">Cell membrane</keyword>
<accession>A0AAN9H7F7</accession>
<dbReference type="InterPro" id="IPR003599">
    <property type="entry name" value="Ig_sub"/>
</dbReference>
<dbReference type="Proteomes" id="UP001364617">
    <property type="component" value="Unassembled WGS sequence"/>
</dbReference>
<dbReference type="Pfam" id="PF07686">
    <property type="entry name" value="V-set"/>
    <property type="match status" value="1"/>
</dbReference>
<name>A0AAN9H7F7_9TELE</name>
<comment type="caution">
    <text evidence="15">The sequence shown here is derived from an EMBL/GenBank/DDBJ whole genome shotgun (WGS) entry which is preliminary data.</text>
</comment>
<dbReference type="InterPro" id="IPR003598">
    <property type="entry name" value="Ig_sub2"/>
</dbReference>
<feature type="domain" description="Ig-like" evidence="14">
    <location>
        <begin position="112"/>
        <end position="204"/>
    </location>
</feature>
<feature type="chain" id="PRO_5042825451" description="Ig-like domain-containing protein" evidence="13">
    <location>
        <begin position="20"/>
        <end position="301"/>
    </location>
</feature>
<evidence type="ECO:0000256" key="9">
    <source>
        <dbReference type="ARBA" id="ARBA00023180"/>
    </source>
</evidence>
<gene>
    <name evidence="15" type="ORF">R3I93_008657</name>
</gene>
<dbReference type="PANTHER" id="PTHR25466">
    <property type="entry name" value="T-LYMPHOCYTE ACTIVATION ANTIGEN"/>
    <property type="match status" value="1"/>
</dbReference>
<feature type="signal peptide" evidence="13">
    <location>
        <begin position="1"/>
        <end position="19"/>
    </location>
</feature>
<evidence type="ECO:0000313" key="16">
    <source>
        <dbReference type="Proteomes" id="UP001364617"/>
    </source>
</evidence>
<dbReference type="GO" id="GO:0042102">
    <property type="term" value="P:positive regulation of T cell proliferation"/>
    <property type="evidence" value="ECO:0007669"/>
    <property type="project" value="TreeGrafter"/>
</dbReference>
<evidence type="ECO:0000256" key="6">
    <source>
        <dbReference type="ARBA" id="ARBA00023136"/>
    </source>
</evidence>
<dbReference type="SMART" id="SM00409">
    <property type="entry name" value="IG"/>
    <property type="match status" value="2"/>
</dbReference>
<keyword evidence="3 12" id="KW-0812">Transmembrane</keyword>
<dbReference type="GO" id="GO:0042130">
    <property type="term" value="P:negative regulation of T cell proliferation"/>
    <property type="evidence" value="ECO:0007669"/>
    <property type="project" value="TreeGrafter"/>
</dbReference>
<dbReference type="SUPFAM" id="SSF48726">
    <property type="entry name" value="Immunoglobulin"/>
    <property type="match status" value="1"/>
</dbReference>
<dbReference type="Gene3D" id="2.60.40.10">
    <property type="entry name" value="Immunoglobulins"/>
    <property type="match status" value="1"/>
</dbReference>
<keyword evidence="4 13" id="KW-0732">Signal</keyword>
<reference evidence="15 16" key="1">
    <citation type="submission" date="2024-02" db="EMBL/GenBank/DDBJ databases">
        <title>Chromosome-level genome assembly of the Eurasian Minnow (Phoxinus phoxinus).</title>
        <authorList>
            <person name="Oriowo T.O."/>
            <person name="Martin S."/>
            <person name="Stange M."/>
            <person name="Chrysostomakis Y."/>
            <person name="Brown T."/>
            <person name="Winkler S."/>
            <person name="Kukowka S."/>
            <person name="Myers E.W."/>
            <person name="Bohne A."/>
        </authorList>
    </citation>
    <scope>NUCLEOTIDE SEQUENCE [LARGE SCALE GENOMIC DNA]</scope>
    <source>
        <strain evidence="15">ZFMK-TIS-60720</strain>
        <tissue evidence="15">Whole Organism</tissue>
    </source>
</reference>
<dbReference type="InterPro" id="IPR036179">
    <property type="entry name" value="Ig-like_dom_sf"/>
</dbReference>
<keyword evidence="7" id="KW-1015">Disulfide bond</keyword>
<evidence type="ECO:0000256" key="3">
    <source>
        <dbReference type="ARBA" id="ARBA00022692"/>
    </source>
</evidence>
<dbReference type="InterPro" id="IPR051713">
    <property type="entry name" value="T-cell_Activation_Regulation"/>
</dbReference>
<proteinExistence type="predicted"/>
<evidence type="ECO:0000256" key="2">
    <source>
        <dbReference type="ARBA" id="ARBA00022475"/>
    </source>
</evidence>
<organism evidence="15 16">
    <name type="scientific">Phoxinus phoxinus</name>
    <name type="common">Eurasian minnow</name>
    <dbReference type="NCBI Taxonomy" id="58324"/>
    <lineage>
        <taxon>Eukaryota</taxon>
        <taxon>Metazoa</taxon>
        <taxon>Chordata</taxon>
        <taxon>Craniata</taxon>
        <taxon>Vertebrata</taxon>
        <taxon>Euteleostomi</taxon>
        <taxon>Actinopterygii</taxon>
        <taxon>Neopterygii</taxon>
        <taxon>Teleostei</taxon>
        <taxon>Ostariophysi</taxon>
        <taxon>Cypriniformes</taxon>
        <taxon>Leuciscidae</taxon>
        <taxon>Phoxininae</taxon>
        <taxon>Phoxinus</taxon>
    </lineage>
</organism>
<dbReference type="EMBL" id="JAYKXH010000009">
    <property type="protein sequence ID" value="KAK7157250.1"/>
    <property type="molecule type" value="Genomic_DNA"/>
</dbReference>
<keyword evidence="10" id="KW-0393">Immunoglobulin domain</keyword>